<dbReference type="InterPro" id="IPR036291">
    <property type="entry name" value="NAD(P)-bd_dom_sf"/>
</dbReference>
<dbReference type="CDD" id="cd07007">
    <property type="entry name" value="cupin_CapF-like_C"/>
    <property type="match status" value="1"/>
</dbReference>
<dbReference type="SUPFAM" id="SSF51735">
    <property type="entry name" value="NAD(P)-binding Rossmann-fold domains"/>
    <property type="match status" value="1"/>
</dbReference>
<dbReference type="PANTHER" id="PTHR43245:SF55">
    <property type="entry name" value="NAD(P)-BINDING DOMAIN-CONTAINING PROTEIN"/>
    <property type="match status" value="1"/>
</dbReference>
<dbReference type="Gene3D" id="3.40.50.720">
    <property type="entry name" value="NAD(P)-binding Rossmann-like Domain"/>
    <property type="match status" value="1"/>
</dbReference>
<dbReference type="Gene3D" id="2.60.120.10">
    <property type="entry name" value="Jelly Rolls"/>
    <property type="match status" value="1"/>
</dbReference>
<sequence>MNILITGASGFIGKNLIAQLKNELEIDEIYTYDINTEPYLLDNYCRDADFVYNLAGINRPSDNADFMKGNYEFIVTLLDALKKHKNTCPIMLASSIQAVLDNPYGKSKKAGEDLMLEYSKDTGAKLLIYRFPNVFGKWCRPNYNSVVATFCYNISHNLPINVDDPNYILNLAYIDDVVAELIRVTKEKENRKGVFYEIPVVYRVALGELASQIYSFKDSRIYMTIPKVSDEFTKKLYSTYLSYMQEDSFSYALKMNFDNRGSFTEFIKTPDRGQISVNVSKPGIIKGNHWHHTKHEKFLVVSGTGVIRLRNIYSDKIIEYFVTDEKMEVIDIPVGYTHNIENLGKTDMVTIMWANEFFNRDKPDTYYMEVSI</sequence>
<feature type="domain" description="NAD-dependent epimerase/dehydratase" evidence="1">
    <location>
        <begin position="3"/>
        <end position="192"/>
    </location>
</feature>
<dbReference type="OrthoDB" id="9801056at2"/>
<organism evidence="3 4">
    <name type="scientific">[Clostridium] fimetarium</name>
    <dbReference type="NCBI Taxonomy" id="99656"/>
    <lineage>
        <taxon>Bacteria</taxon>
        <taxon>Bacillati</taxon>
        <taxon>Bacillota</taxon>
        <taxon>Clostridia</taxon>
        <taxon>Lachnospirales</taxon>
        <taxon>Lachnospiraceae</taxon>
    </lineage>
</organism>
<protein>
    <submittedName>
        <fullName evidence="3">UDP-2-acetamido-2,6-beta-L-arabino-hexul-4-ose reductase</fullName>
    </submittedName>
</protein>
<feature type="domain" description="Capsular polysaccharide assembling protein CapF C-terminal" evidence="2">
    <location>
        <begin position="257"/>
        <end position="366"/>
    </location>
</feature>
<accession>A0A1I0RG51</accession>
<gene>
    <name evidence="3" type="ORF">SAMN05421659_11548</name>
</gene>
<dbReference type="Pfam" id="PF14667">
    <property type="entry name" value="Polysacc_synt_C"/>
    <property type="match status" value="1"/>
</dbReference>
<dbReference type="InterPro" id="IPR011051">
    <property type="entry name" value="RmlC_Cupin_sf"/>
</dbReference>
<name>A0A1I0RG51_9FIRM</name>
<keyword evidence="4" id="KW-1185">Reference proteome</keyword>
<dbReference type="PANTHER" id="PTHR43245">
    <property type="entry name" value="BIFUNCTIONAL POLYMYXIN RESISTANCE PROTEIN ARNA"/>
    <property type="match status" value="1"/>
</dbReference>
<dbReference type="InterPro" id="IPR029303">
    <property type="entry name" value="CapF_C"/>
</dbReference>
<dbReference type="Pfam" id="PF01370">
    <property type="entry name" value="Epimerase"/>
    <property type="match status" value="1"/>
</dbReference>
<evidence type="ECO:0000259" key="1">
    <source>
        <dbReference type="Pfam" id="PF01370"/>
    </source>
</evidence>
<evidence type="ECO:0000313" key="3">
    <source>
        <dbReference type="EMBL" id="SEW39760.1"/>
    </source>
</evidence>
<reference evidence="3 4" key="1">
    <citation type="submission" date="2016-10" db="EMBL/GenBank/DDBJ databases">
        <authorList>
            <person name="de Groot N.N."/>
        </authorList>
    </citation>
    <scope>NUCLEOTIDE SEQUENCE [LARGE SCALE GENOMIC DNA]</scope>
    <source>
        <strain evidence="3 4">DSM 9179</strain>
    </source>
</reference>
<dbReference type="SUPFAM" id="SSF51182">
    <property type="entry name" value="RmlC-like cupins"/>
    <property type="match status" value="1"/>
</dbReference>
<evidence type="ECO:0000313" key="4">
    <source>
        <dbReference type="Proteomes" id="UP000199701"/>
    </source>
</evidence>
<dbReference type="STRING" id="99656.SAMN05421659_11548"/>
<proteinExistence type="predicted"/>
<dbReference type="InterPro" id="IPR050177">
    <property type="entry name" value="Lipid_A_modif_metabolic_enz"/>
</dbReference>
<dbReference type="Proteomes" id="UP000199701">
    <property type="component" value="Unassembled WGS sequence"/>
</dbReference>
<dbReference type="InterPro" id="IPR014710">
    <property type="entry name" value="RmlC-like_jellyroll"/>
</dbReference>
<dbReference type="EMBL" id="FOJI01000015">
    <property type="protein sequence ID" value="SEW39760.1"/>
    <property type="molecule type" value="Genomic_DNA"/>
</dbReference>
<dbReference type="InterPro" id="IPR001509">
    <property type="entry name" value="Epimerase_deHydtase"/>
</dbReference>
<evidence type="ECO:0000259" key="2">
    <source>
        <dbReference type="Pfam" id="PF14667"/>
    </source>
</evidence>
<dbReference type="AlphaFoldDB" id="A0A1I0RG51"/>
<dbReference type="RefSeq" id="WP_092456172.1">
    <property type="nucleotide sequence ID" value="NZ_FOJI01000015.1"/>
</dbReference>